<organism evidence="1 2">
    <name type="scientific">Trichonephila clavipes</name>
    <name type="common">Golden silk orbweaver</name>
    <name type="synonym">Nephila clavipes</name>
    <dbReference type="NCBI Taxonomy" id="2585209"/>
    <lineage>
        <taxon>Eukaryota</taxon>
        <taxon>Metazoa</taxon>
        <taxon>Ecdysozoa</taxon>
        <taxon>Arthropoda</taxon>
        <taxon>Chelicerata</taxon>
        <taxon>Arachnida</taxon>
        <taxon>Araneae</taxon>
        <taxon>Araneomorphae</taxon>
        <taxon>Entelegynae</taxon>
        <taxon>Araneoidea</taxon>
        <taxon>Nephilidae</taxon>
        <taxon>Trichonephila</taxon>
    </lineage>
</organism>
<evidence type="ECO:0000313" key="1">
    <source>
        <dbReference type="EMBL" id="GFX97235.1"/>
    </source>
</evidence>
<evidence type="ECO:0000313" key="2">
    <source>
        <dbReference type="Proteomes" id="UP000887159"/>
    </source>
</evidence>
<sequence length="109" mass="11917">MSTKIAWGLNTEGQSKAISIQCETDPALSPSQYGGYDPRLVTEWVRVRIPSWESVKDDERSGRPQTSCTAENIENVSCGGTEEHASNNDEVKIKTTVLSHSSNSPDFAT</sequence>
<dbReference type="Proteomes" id="UP000887159">
    <property type="component" value="Unassembled WGS sequence"/>
</dbReference>
<reference evidence="1" key="1">
    <citation type="submission" date="2020-08" db="EMBL/GenBank/DDBJ databases">
        <title>Multicomponent nature underlies the extraordinary mechanical properties of spider dragline silk.</title>
        <authorList>
            <person name="Kono N."/>
            <person name="Nakamura H."/>
            <person name="Mori M."/>
            <person name="Yoshida Y."/>
            <person name="Ohtoshi R."/>
            <person name="Malay A.D."/>
            <person name="Moran D.A.P."/>
            <person name="Tomita M."/>
            <person name="Numata K."/>
            <person name="Arakawa K."/>
        </authorList>
    </citation>
    <scope>NUCLEOTIDE SEQUENCE</scope>
</reference>
<comment type="caution">
    <text evidence="1">The sequence shown here is derived from an EMBL/GenBank/DDBJ whole genome shotgun (WGS) entry which is preliminary data.</text>
</comment>
<gene>
    <name evidence="1" type="ORF">TNCV_557251</name>
</gene>
<accession>A0A8X6RMK1</accession>
<dbReference type="EMBL" id="BMAU01021196">
    <property type="protein sequence ID" value="GFX97235.1"/>
    <property type="molecule type" value="Genomic_DNA"/>
</dbReference>
<proteinExistence type="predicted"/>
<name>A0A8X6RMK1_TRICX</name>
<protein>
    <submittedName>
        <fullName evidence="1">Uncharacterized protein</fullName>
    </submittedName>
</protein>
<keyword evidence="2" id="KW-1185">Reference proteome</keyword>
<dbReference type="AlphaFoldDB" id="A0A8X6RMK1"/>